<evidence type="ECO:0000313" key="2">
    <source>
        <dbReference type="EMBL" id="CAI2374831.1"/>
    </source>
</evidence>
<keyword evidence="1" id="KW-1133">Transmembrane helix</keyword>
<reference evidence="2" key="1">
    <citation type="submission" date="2023-07" db="EMBL/GenBank/DDBJ databases">
        <authorList>
            <consortium name="AG Swart"/>
            <person name="Singh M."/>
            <person name="Singh A."/>
            <person name="Seah K."/>
            <person name="Emmerich C."/>
        </authorList>
    </citation>
    <scope>NUCLEOTIDE SEQUENCE</scope>
    <source>
        <strain evidence="2">DP1</strain>
    </source>
</reference>
<dbReference type="Proteomes" id="UP001295684">
    <property type="component" value="Unassembled WGS sequence"/>
</dbReference>
<keyword evidence="1" id="KW-0812">Transmembrane</keyword>
<dbReference type="AlphaFoldDB" id="A0AAD1XL44"/>
<name>A0AAD1XL44_EUPCR</name>
<organism evidence="2 3">
    <name type="scientific">Euplotes crassus</name>
    <dbReference type="NCBI Taxonomy" id="5936"/>
    <lineage>
        <taxon>Eukaryota</taxon>
        <taxon>Sar</taxon>
        <taxon>Alveolata</taxon>
        <taxon>Ciliophora</taxon>
        <taxon>Intramacronucleata</taxon>
        <taxon>Spirotrichea</taxon>
        <taxon>Hypotrichia</taxon>
        <taxon>Euplotida</taxon>
        <taxon>Euplotidae</taxon>
        <taxon>Moneuplotes</taxon>
    </lineage>
</organism>
<keyword evidence="1" id="KW-0472">Membrane</keyword>
<feature type="transmembrane region" description="Helical" evidence="1">
    <location>
        <begin position="24"/>
        <end position="43"/>
    </location>
</feature>
<sequence>MLFGQGVYRVYWKTEVERDLLEDYLKILVSFVSFCCIYGRMLVYHSYFGFMKTASIFWNSIFRLKDGILWLEYCIL</sequence>
<keyword evidence="3" id="KW-1185">Reference proteome</keyword>
<proteinExistence type="predicted"/>
<evidence type="ECO:0000256" key="1">
    <source>
        <dbReference type="SAM" id="Phobius"/>
    </source>
</evidence>
<gene>
    <name evidence="2" type="ORF">ECRASSUSDP1_LOCUS16189</name>
</gene>
<dbReference type="EMBL" id="CAMPGE010016259">
    <property type="protein sequence ID" value="CAI2374831.1"/>
    <property type="molecule type" value="Genomic_DNA"/>
</dbReference>
<protein>
    <submittedName>
        <fullName evidence="2">Uncharacterized protein</fullName>
    </submittedName>
</protein>
<accession>A0AAD1XL44</accession>
<evidence type="ECO:0000313" key="3">
    <source>
        <dbReference type="Proteomes" id="UP001295684"/>
    </source>
</evidence>
<comment type="caution">
    <text evidence="2">The sequence shown here is derived from an EMBL/GenBank/DDBJ whole genome shotgun (WGS) entry which is preliminary data.</text>
</comment>